<feature type="region of interest" description="Disordered" evidence="1">
    <location>
        <begin position="181"/>
        <end position="200"/>
    </location>
</feature>
<dbReference type="STRING" id="1278298.GCA_000428685_01876"/>
<gene>
    <name evidence="2" type="ORF">NCTC11923_00895</name>
</gene>
<dbReference type="RefSeq" id="WP_126412160.1">
    <property type="nucleotide sequence ID" value="NZ_CBCRWE010000061.1"/>
</dbReference>
<sequence>MVLLPALVVGVSLAGCATGSEKARDEGVPGDVKVCDLMTAGDMNSALDRRIKYFAFSKYSYGENKPVLTCMVLFTDHEEVGDGLDIEYEYNGQTGYFGLPDIMADYDYVKAEVPHEMVSVEGVEGEGFTAYWKGNSFFVWQYPSGHLLAMSSSWRDAQGNSVDGTDKMLALGRSIAPIAPDVASGPRQKRTVYPSPLDSQ</sequence>
<dbReference type="AlphaFoldDB" id="A0A3S4SNP3"/>
<protein>
    <submittedName>
        <fullName evidence="2">Uncharacterized protein</fullName>
    </submittedName>
</protein>
<reference evidence="2 3" key="1">
    <citation type="submission" date="2018-12" db="EMBL/GenBank/DDBJ databases">
        <authorList>
            <consortium name="Pathogen Informatics"/>
        </authorList>
    </citation>
    <scope>NUCLEOTIDE SEQUENCE [LARGE SCALE GENOMIC DNA]</scope>
    <source>
        <strain evidence="2 3">NCTC11923</strain>
    </source>
</reference>
<accession>A0A3S4SNP3</accession>
<organism evidence="2 3">
    <name type="scientific">Actinomyces slackii</name>
    <dbReference type="NCBI Taxonomy" id="52774"/>
    <lineage>
        <taxon>Bacteria</taxon>
        <taxon>Bacillati</taxon>
        <taxon>Actinomycetota</taxon>
        <taxon>Actinomycetes</taxon>
        <taxon>Actinomycetales</taxon>
        <taxon>Actinomycetaceae</taxon>
        <taxon>Actinomyces</taxon>
    </lineage>
</organism>
<name>A0A3S4SNP3_9ACTO</name>
<keyword evidence="3" id="KW-1185">Reference proteome</keyword>
<dbReference type="KEGG" id="asla:NCTC11923_00895"/>
<evidence type="ECO:0000313" key="2">
    <source>
        <dbReference type="EMBL" id="VEG74265.1"/>
    </source>
</evidence>
<proteinExistence type="predicted"/>
<dbReference type="EMBL" id="LR134363">
    <property type="protein sequence ID" value="VEG74265.1"/>
    <property type="molecule type" value="Genomic_DNA"/>
</dbReference>
<dbReference type="Proteomes" id="UP000276899">
    <property type="component" value="Chromosome"/>
</dbReference>
<evidence type="ECO:0000256" key="1">
    <source>
        <dbReference type="SAM" id="MobiDB-lite"/>
    </source>
</evidence>
<evidence type="ECO:0000313" key="3">
    <source>
        <dbReference type="Proteomes" id="UP000276899"/>
    </source>
</evidence>